<evidence type="ECO:0000313" key="7">
    <source>
        <dbReference type="EMBL" id="QCT07518.1"/>
    </source>
</evidence>
<comment type="subcellular location">
    <subcellularLocation>
        <location evidence="6">Cytoplasm</location>
    </subcellularLocation>
</comment>
<dbReference type="GO" id="GO:0003951">
    <property type="term" value="F:NAD+ kinase activity"/>
    <property type="evidence" value="ECO:0007669"/>
    <property type="project" value="UniProtKB-UniRule"/>
</dbReference>
<evidence type="ECO:0000256" key="3">
    <source>
        <dbReference type="ARBA" id="ARBA00022857"/>
    </source>
</evidence>
<keyword evidence="3 6" id="KW-0521">NADP</keyword>
<dbReference type="GO" id="GO:0005737">
    <property type="term" value="C:cytoplasm"/>
    <property type="evidence" value="ECO:0007669"/>
    <property type="project" value="UniProtKB-SubCell"/>
</dbReference>
<dbReference type="EC" id="2.7.1.23" evidence="6"/>
<dbReference type="OrthoDB" id="9774737at2"/>
<dbReference type="KEGG" id="ruj:E5Z56_09190"/>
<feature type="binding site" evidence="6">
    <location>
        <position position="153"/>
    </location>
    <ligand>
        <name>NAD(+)</name>
        <dbReference type="ChEBI" id="CHEBI:57540"/>
    </ligand>
</feature>
<comment type="similarity">
    <text evidence="6">Belongs to the NAD kinase family.</text>
</comment>
<dbReference type="Gene3D" id="2.60.200.30">
    <property type="entry name" value="Probable inorganic polyphosphate/atp-NAD kinase, domain 2"/>
    <property type="match status" value="1"/>
</dbReference>
<keyword evidence="8" id="KW-1185">Reference proteome</keyword>
<dbReference type="InterPro" id="IPR016064">
    <property type="entry name" value="NAD/diacylglycerol_kinase_sf"/>
</dbReference>
<feature type="active site" description="Proton acceptor" evidence="6">
    <location>
        <position position="70"/>
    </location>
</feature>
<keyword evidence="2 6" id="KW-0418">Kinase</keyword>
<evidence type="ECO:0000256" key="5">
    <source>
        <dbReference type="ARBA" id="ARBA00047925"/>
    </source>
</evidence>
<dbReference type="EMBL" id="CP039381">
    <property type="protein sequence ID" value="QCT07518.1"/>
    <property type="molecule type" value="Genomic_DNA"/>
</dbReference>
<keyword evidence="6" id="KW-0963">Cytoplasm</keyword>
<keyword evidence="6" id="KW-0547">Nucleotide-binding</keyword>
<keyword evidence="6" id="KW-0067">ATP-binding</keyword>
<dbReference type="Proteomes" id="UP000301475">
    <property type="component" value="Chromosome"/>
</dbReference>
<dbReference type="GO" id="GO:0046872">
    <property type="term" value="F:metal ion binding"/>
    <property type="evidence" value="ECO:0007669"/>
    <property type="project" value="UniProtKB-UniRule"/>
</dbReference>
<feature type="binding site" evidence="6">
    <location>
        <position position="243"/>
    </location>
    <ligand>
        <name>NAD(+)</name>
        <dbReference type="ChEBI" id="CHEBI:57540"/>
    </ligand>
</feature>
<proteinExistence type="inferred from homology"/>
<evidence type="ECO:0000256" key="1">
    <source>
        <dbReference type="ARBA" id="ARBA00022679"/>
    </source>
</evidence>
<evidence type="ECO:0000313" key="8">
    <source>
        <dbReference type="Proteomes" id="UP000301475"/>
    </source>
</evidence>
<sequence>MNICLKVNTDKGHAVKCAKEIITLLTECGATILMKRDAKEHFESFKDIIYYKSDNELFANADKAVTVGGDGTIIHNARHAAENNIPLIGVNCGHLGFAAEIEPEEVSELKRLLTDDYTTDERMVIEVSVVKETGTKTFSCINDAVISRGQLSRIIDLNLYVDGEKATHYSADGLIFATPTGSTAYSLSAGGPVVEPTMSCVVLTPICPHSLVDRTVIFNGNSVLSVYSESYGTSESYLTIDGQIVIPLSSRDKVIIKKSPYILKMISFKNKNFYRRVSEKLKERDD</sequence>
<dbReference type="InterPro" id="IPR017438">
    <property type="entry name" value="ATP-NAD_kinase_N"/>
</dbReference>
<dbReference type="HAMAP" id="MF_00361">
    <property type="entry name" value="NAD_kinase"/>
    <property type="match status" value="1"/>
</dbReference>
<dbReference type="RefSeq" id="WP_138157526.1">
    <property type="nucleotide sequence ID" value="NZ_CP039381.1"/>
</dbReference>
<dbReference type="InterPro" id="IPR002504">
    <property type="entry name" value="NADK"/>
</dbReference>
<feature type="binding site" evidence="6">
    <location>
        <position position="172"/>
    </location>
    <ligand>
        <name>NAD(+)</name>
        <dbReference type="ChEBI" id="CHEBI:57540"/>
    </ligand>
</feature>
<feature type="binding site" evidence="6">
    <location>
        <begin position="183"/>
        <end position="188"/>
    </location>
    <ligand>
        <name>NAD(+)</name>
        <dbReference type="ChEBI" id="CHEBI:57540"/>
    </ligand>
</feature>
<comment type="caution">
    <text evidence="6">Lacks conserved residue(s) required for the propagation of feature annotation.</text>
</comment>
<gene>
    <name evidence="6" type="primary">nadK</name>
    <name evidence="7" type="ORF">E5Z56_09190</name>
</gene>
<name>A0A4P8Y2K5_9FIRM</name>
<dbReference type="Gene3D" id="3.40.50.10330">
    <property type="entry name" value="Probable inorganic polyphosphate/atp-NAD kinase, domain 1"/>
    <property type="match status" value="1"/>
</dbReference>
<dbReference type="Pfam" id="PF20143">
    <property type="entry name" value="NAD_kinase_C"/>
    <property type="match status" value="1"/>
</dbReference>
<feature type="binding site" evidence="6">
    <location>
        <begin position="142"/>
        <end position="143"/>
    </location>
    <ligand>
        <name>NAD(+)</name>
        <dbReference type="ChEBI" id="CHEBI:57540"/>
    </ligand>
</feature>
<evidence type="ECO:0000256" key="2">
    <source>
        <dbReference type="ARBA" id="ARBA00022777"/>
    </source>
</evidence>
<accession>A0A4P8Y2K5</accession>
<dbReference type="PANTHER" id="PTHR20275">
    <property type="entry name" value="NAD KINASE"/>
    <property type="match status" value="1"/>
</dbReference>
<dbReference type="AlphaFoldDB" id="A0A4P8Y2K5"/>
<dbReference type="Pfam" id="PF01513">
    <property type="entry name" value="NAD_kinase"/>
    <property type="match status" value="1"/>
</dbReference>
<dbReference type="GO" id="GO:0006741">
    <property type="term" value="P:NADP+ biosynthetic process"/>
    <property type="evidence" value="ECO:0007669"/>
    <property type="project" value="UniProtKB-UniRule"/>
</dbReference>
<organism evidence="7 8">
    <name type="scientific">Ruminococcus bovis</name>
    <dbReference type="NCBI Taxonomy" id="2564099"/>
    <lineage>
        <taxon>Bacteria</taxon>
        <taxon>Bacillati</taxon>
        <taxon>Bacillota</taxon>
        <taxon>Clostridia</taxon>
        <taxon>Eubacteriales</taxon>
        <taxon>Oscillospiraceae</taxon>
        <taxon>Ruminococcus</taxon>
    </lineage>
</organism>
<reference evidence="7 8" key="1">
    <citation type="submission" date="2019-04" db="EMBL/GenBank/DDBJ databases">
        <authorList>
            <person name="Embree M."/>
            <person name="Gaffney J.R."/>
        </authorList>
    </citation>
    <scope>NUCLEOTIDE SEQUENCE [LARGE SCALE GENOMIC DNA]</scope>
    <source>
        <strain evidence="7 8">JE7A12</strain>
    </source>
</reference>
<keyword evidence="4 6" id="KW-0520">NAD</keyword>
<comment type="catalytic activity">
    <reaction evidence="5 6">
        <text>NAD(+) + ATP = ADP + NADP(+) + H(+)</text>
        <dbReference type="Rhea" id="RHEA:18629"/>
        <dbReference type="ChEBI" id="CHEBI:15378"/>
        <dbReference type="ChEBI" id="CHEBI:30616"/>
        <dbReference type="ChEBI" id="CHEBI:57540"/>
        <dbReference type="ChEBI" id="CHEBI:58349"/>
        <dbReference type="ChEBI" id="CHEBI:456216"/>
        <dbReference type="EC" id="2.7.1.23"/>
    </reaction>
</comment>
<feature type="binding site" evidence="6">
    <location>
        <begin position="70"/>
        <end position="71"/>
    </location>
    <ligand>
        <name>NAD(+)</name>
        <dbReference type="ChEBI" id="CHEBI:57540"/>
    </ligand>
</feature>
<evidence type="ECO:0000256" key="6">
    <source>
        <dbReference type="HAMAP-Rule" id="MF_00361"/>
    </source>
</evidence>
<feature type="binding site" evidence="6">
    <location>
        <position position="75"/>
    </location>
    <ligand>
        <name>NAD(+)</name>
        <dbReference type="ChEBI" id="CHEBI:57540"/>
    </ligand>
</feature>
<dbReference type="GO" id="GO:0005524">
    <property type="term" value="F:ATP binding"/>
    <property type="evidence" value="ECO:0007669"/>
    <property type="project" value="UniProtKB-KW"/>
</dbReference>
<keyword evidence="1 6" id="KW-0808">Transferase</keyword>
<dbReference type="SUPFAM" id="SSF111331">
    <property type="entry name" value="NAD kinase/diacylglycerol kinase-like"/>
    <property type="match status" value="1"/>
</dbReference>
<comment type="cofactor">
    <cofactor evidence="6">
        <name>a divalent metal cation</name>
        <dbReference type="ChEBI" id="CHEBI:60240"/>
    </cofactor>
</comment>
<protein>
    <recommendedName>
        <fullName evidence="6">NAD kinase</fullName>
        <ecNumber evidence="6">2.7.1.23</ecNumber>
    </recommendedName>
    <alternativeName>
        <fullName evidence="6">ATP-dependent NAD kinase</fullName>
    </alternativeName>
</protein>
<evidence type="ECO:0000256" key="4">
    <source>
        <dbReference type="ARBA" id="ARBA00023027"/>
    </source>
</evidence>
<comment type="function">
    <text evidence="6">Involved in the regulation of the intracellular balance of NAD and NADP, and is a key enzyme in the biosynthesis of NADP. Catalyzes specifically the phosphorylation on 2'-hydroxyl of the adenosine moiety of NAD to yield NADP.</text>
</comment>
<dbReference type="GO" id="GO:0019674">
    <property type="term" value="P:NAD+ metabolic process"/>
    <property type="evidence" value="ECO:0007669"/>
    <property type="project" value="InterPro"/>
</dbReference>
<dbReference type="InterPro" id="IPR017437">
    <property type="entry name" value="ATP-NAD_kinase_PpnK-typ_C"/>
</dbReference>
<dbReference type="PANTHER" id="PTHR20275:SF0">
    <property type="entry name" value="NAD KINASE"/>
    <property type="match status" value="1"/>
</dbReference>
<dbReference type="GO" id="GO:0051287">
    <property type="term" value="F:NAD binding"/>
    <property type="evidence" value="ECO:0007669"/>
    <property type="project" value="UniProtKB-ARBA"/>
</dbReference>